<organism evidence="7 8">
    <name type="scientific">Zasmidium cellare</name>
    <name type="common">Wine cellar mold</name>
    <name type="synonym">Racodium cellare</name>
    <dbReference type="NCBI Taxonomy" id="395010"/>
    <lineage>
        <taxon>Eukaryota</taxon>
        <taxon>Fungi</taxon>
        <taxon>Dikarya</taxon>
        <taxon>Ascomycota</taxon>
        <taxon>Pezizomycotina</taxon>
        <taxon>Dothideomycetes</taxon>
        <taxon>Dothideomycetidae</taxon>
        <taxon>Mycosphaerellales</taxon>
        <taxon>Mycosphaerellaceae</taxon>
        <taxon>Zasmidium</taxon>
    </lineage>
</organism>
<evidence type="ECO:0000256" key="4">
    <source>
        <dbReference type="ARBA" id="ARBA00023136"/>
    </source>
</evidence>
<feature type="transmembrane region" description="Helical" evidence="5">
    <location>
        <begin position="476"/>
        <end position="496"/>
    </location>
</feature>
<feature type="transmembrane region" description="Helical" evidence="5">
    <location>
        <begin position="414"/>
        <end position="435"/>
    </location>
</feature>
<sequence>MLSKSVLLVAVLASFANGQTTYTGCHNETTSGTAIEYCYGPDGVESARATYSSSIPATNAATTTAPAASSAQTESVTGCHKHETAVYCINGAGSEVLVSATPTGEPPAEYTGCHSHGSEMFCVDPEGNDVAVAAEAGTETEEATGTTGDAQTTAVTGCHSHETEIYCINGEGSEVLVEATPTGEAPTEYTGCHSHGTEMYCLDPAGEEVFVNAAEGEAEGSAASTGESEENQHCHFHAGVEHCVGAGEEEGTRDCGLRTRDYNVGLRVGTLFVILVTSAIGVFLPLLLNKLPLGAWGGHMLMVVKQFGTGVIISTGFVHLYTHAQLMFDNECIGTLDYEATTSAIVMAGLFLSFLVEYLGLRLVASRAAKSAAESSAFQSQQETAKGSPAPSQETPRNAFAAVDHHHGGPNSKLSVMVMEAGILFHSILIGLTLVVSGDSFYRTLLVVIVFHQFFEGMALGARIAMLPGAIFPWKFVMAVAFTLITPIGMAIGIGVLNSFNGNDPSTVITFGTLDALSAGILIWVGLVDMWARDWVIEGGELLNSGLWKTLGGGLALICGMILMGVLGKWA</sequence>
<dbReference type="Pfam" id="PF02535">
    <property type="entry name" value="Zip"/>
    <property type="match status" value="1"/>
</dbReference>
<comment type="caution">
    <text evidence="7">The sequence shown here is derived from an EMBL/GenBank/DDBJ whole genome shotgun (WGS) entry which is preliminary data.</text>
</comment>
<feature type="chain" id="PRO_5045475914" evidence="6">
    <location>
        <begin position="19"/>
        <end position="571"/>
    </location>
</feature>
<keyword evidence="4 5" id="KW-0472">Membrane</keyword>
<feature type="signal peptide" evidence="6">
    <location>
        <begin position="1"/>
        <end position="18"/>
    </location>
</feature>
<feature type="transmembrane region" description="Helical" evidence="5">
    <location>
        <begin position="547"/>
        <end position="567"/>
    </location>
</feature>
<evidence type="ECO:0000313" key="8">
    <source>
        <dbReference type="Proteomes" id="UP001305779"/>
    </source>
</evidence>
<feature type="transmembrane region" description="Helical" evidence="5">
    <location>
        <begin position="508"/>
        <end position="527"/>
    </location>
</feature>
<dbReference type="Proteomes" id="UP001305779">
    <property type="component" value="Unassembled WGS sequence"/>
</dbReference>
<dbReference type="PANTHER" id="PTHR11040:SF44">
    <property type="entry name" value="PROTEIN ZNTC-RELATED"/>
    <property type="match status" value="1"/>
</dbReference>
<keyword evidence="6" id="KW-0732">Signal</keyword>
<dbReference type="EMBL" id="JAXOVC010000001">
    <property type="protein sequence ID" value="KAK4508211.1"/>
    <property type="molecule type" value="Genomic_DNA"/>
</dbReference>
<gene>
    <name evidence="7" type="ORF">PRZ48_001949</name>
</gene>
<keyword evidence="2 5" id="KW-0812">Transmembrane</keyword>
<evidence type="ECO:0000256" key="6">
    <source>
        <dbReference type="SAM" id="SignalP"/>
    </source>
</evidence>
<feature type="transmembrane region" description="Helical" evidence="5">
    <location>
        <begin position="264"/>
        <end position="288"/>
    </location>
</feature>
<evidence type="ECO:0000256" key="1">
    <source>
        <dbReference type="ARBA" id="ARBA00004141"/>
    </source>
</evidence>
<dbReference type="InterPro" id="IPR003689">
    <property type="entry name" value="ZIP"/>
</dbReference>
<dbReference type="PANTHER" id="PTHR11040">
    <property type="entry name" value="ZINC/IRON TRANSPORTER"/>
    <property type="match status" value="1"/>
</dbReference>
<protein>
    <submittedName>
        <fullName evidence="7">Uncharacterized protein</fullName>
    </submittedName>
</protein>
<reference evidence="7 8" key="1">
    <citation type="journal article" date="2023" name="G3 (Bethesda)">
        <title>A chromosome-level genome assembly of Zasmidium syzygii isolated from banana leaves.</title>
        <authorList>
            <person name="van Westerhoven A.C."/>
            <person name="Mehrabi R."/>
            <person name="Talebi R."/>
            <person name="Steentjes M.B.F."/>
            <person name="Corcolon B."/>
            <person name="Chong P.A."/>
            <person name="Kema G.H.J."/>
            <person name="Seidl M.F."/>
        </authorList>
    </citation>
    <scope>NUCLEOTIDE SEQUENCE [LARGE SCALE GENOMIC DNA]</scope>
    <source>
        <strain evidence="7 8">P124</strain>
    </source>
</reference>
<evidence type="ECO:0000313" key="7">
    <source>
        <dbReference type="EMBL" id="KAK4508211.1"/>
    </source>
</evidence>
<comment type="subcellular location">
    <subcellularLocation>
        <location evidence="1">Membrane</location>
        <topology evidence="1">Multi-pass membrane protein</topology>
    </subcellularLocation>
</comment>
<feature type="transmembrane region" description="Helical" evidence="5">
    <location>
        <begin position="441"/>
        <end position="464"/>
    </location>
</feature>
<evidence type="ECO:0000256" key="3">
    <source>
        <dbReference type="ARBA" id="ARBA00022989"/>
    </source>
</evidence>
<evidence type="ECO:0000256" key="2">
    <source>
        <dbReference type="ARBA" id="ARBA00022692"/>
    </source>
</evidence>
<feature type="transmembrane region" description="Helical" evidence="5">
    <location>
        <begin position="341"/>
        <end position="361"/>
    </location>
</feature>
<accession>A0ABR0F4D7</accession>
<keyword evidence="3 5" id="KW-1133">Transmembrane helix</keyword>
<proteinExistence type="predicted"/>
<keyword evidence="8" id="KW-1185">Reference proteome</keyword>
<evidence type="ECO:0000256" key="5">
    <source>
        <dbReference type="SAM" id="Phobius"/>
    </source>
</evidence>
<name>A0ABR0F4D7_ZASCE</name>
<feature type="transmembrane region" description="Helical" evidence="5">
    <location>
        <begin position="300"/>
        <end position="321"/>
    </location>
</feature>